<dbReference type="OrthoDB" id="4379218at2"/>
<evidence type="ECO:0000256" key="1">
    <source>
        <dbReference type="SAM" id="Phobius"/>
    </source>
</evidence>
<feature type="domain" description="Mce/MlaD" evidence="2">
    <location>
        <begin position="58"/>
        <end position="131"/>
    </location>
</feature>
<dbReference type="AlphaFoldDB" id="A0A5N0ED77"/>
<dbReference type="GO" id="GO:0005576">
    <property type="term" value="C:extracellular region"/>
    <property type="evidence" value="ECO:0007669"/>
    <property type="project" value="TreeGrafter"/>
</dbReference>
<evidence type="ECO:0000259" key="2">
    <source>
        <dbReference type="Pfam" id="PF02470"/>
    </source>
</evidence>
<accession>A0A5N0ED77</accession>
<dbReference type="EMBL" id="VXLC01000014">
    <property type="protein sequence ID" value="KAA8886095.1"/>
    <property type="molecule type" value="Genomic_DNA"/>
</dbReference>
<dbReference type="Pfam" id="PF02470">
    <property type="entry name" value="MlaD"/>
    <property type="match status" value="1"/>
</dbReference>
<evidence type="ECO:0000313" key="3">
    <source>
        <dbReference type="EMBL" id="KAA8886095.1"/>
    </source>
</evidence>
<keyword evidence="1" id="KW-1133">Transmembrane helix</keyword>
<comment type="caution">
    <text evidence="3">The sequence shown here is derived from an EMBL/GenBank/DDBJ whole genome shotgun (WGS) entry which is preliminary data.</text>
</comment>
<keyword evidence="1" id="KW-0812">Transmembrane</keyword>
<proteinExistence type="predicted"/>
<organism evidence="3 4">
    <name type="scientific">Nocardia colli</name>
    <dbReference type="NCBI Taxonomy" id="2545717"/>
    <lineage>
        <taxon>Bacteria</taxon>
        <taxon>Bacillati</taxon>
        <taxon>Actinomycetota</taxon>
        <taxon>Actinomycetes</taxon>
        <taxon>Mycobacteriales</taxon>
        <taxon>Nocardiaceae</taxon>
        <taxon>Nocardia</taxon>
    </lineage>
</organism>
<feature type="transmembrane region" description="Helical" evidence="1">
    <location>
        <begin position="30"/>
        <end position="53"/>
    </location>
</feature>
<keyword evidence="1" id="KW-0472">Membrane</keyword>
<protein>
    <submittedName>
        <fullName evidence="3">MCE family protein</fullName>
    </submittedName>
</protein>
<keyword evidence="4" id="KW-1185">Reference proteome</keyword>
<dbReference type="InterPro" id="IPR003399">
    <property type="entry name" value="Mce/MlaD"/>
</dbReference>
<dbReference type="PANTHER" id="PTHR33371:SF18">
    <property type="entry name" value="MCE-FAMILY PROTEIN MCE3C"/>
    <property type="match status" value="1"/>
</dbReference>
<evidence type="ECO:0000313" key="4">
    <source>
        <dbReference type="Proteomes" id="UP000323876"/>
    </source>
</evidence>
<dbReference type="Proteomes" id="UP000323876">
    <property type="component" value="Unassembled WGS sequence"/>
</dbReference>
<dbReference type="PANTHER" id="PTHR33371">
    <property type="entry name" value="INTERMEMBRANE PHOSPHOLIPID TRANSPORT SYSTEM BINDING PROTEIN MLAD-RELATED"/>
    <property type="match status" value="1"/>
</dbReference>
<gene>
    <name evidence="3" type="ORF">F3087_26170</name>
</gene>
<name>A0A5N0ED77_9NOCA</name>
<dbReference type="InterPro" id="IPR052336">
    <property type="entry name" value="MlaD_Phospholipid_Transporter"/>
</dbReference>
<sequence length="343" mass="37080">MQRVKPTDLLHKLIPDHVDRHEAAKNRRELRLGVLGAGFVAVLLVITAAIYLVPIGKSAYTAELAEAQSVKVGDQVRVAGITVGAVTGLELKPDRVRMSFTVKRGVFVGDATSLELRMLTAVGGHYVALFPAGAKPLGDKPIPIDRARLPYSLIRTLQDAAQPTREVDGATLRKNLAALQDSLDQSPDALRQMGTAVQSFVDILNRQNTEVSRALTVMTEFLGTIDQNKSLVGEFVRQIGMLMVTGLDKRAEIEVALRITAQLLSRLAALEPSSREVLEPLAGKLRETLPQLSELGAQLDVAIPAWRELRDRLVAATAGQDGVTIDQAALTPQWCVPVPGRGC</sequence>
<reference evidence="3 4" key="1">
    <citation type="submission" date="2019-09" db="EMBL/GenBank/DDBJ databases">
        <authorList>
            <person name="Wang X."/>
        </authorList>
    </citation>
    <scope>NUCLEOTIDE SEQUENCE [LARGE SCALE GENOMIC DNA]</scope>
    <source>
        <strain evidence="3 4">CICC 11023</strain>
    </source>
</reference>